<reference evidence="2" key="2">
    <citation type="journal article" date="2015" name="Fish Shellfish Immunol.">
        <title>Early steps in the European eel (Anguilla anguilla)-Vibrio vulnificus interaction in the gills: Role of the RtxA13 toxin.</title>
        <authorList>
            <person name="Callol A."/>
            <person name="Pajuelo D."/>
            <person name="Ebbesson L."/>
            <person name="Teles M."/>
            <person name="MacKenzie S."/>
            <person name="Amaro C."/>
        </authorList>
    </citation>
    <scope>NUCLEOTIDE SEQUENCE</scope>
</reference>
<proteinExistence type="predicted"/>
<feature type="transmembrane region" description="Helical" evidence="1">
    <location>
        <begin position="6"/>
        <end position="22"/>
    </location>
</feature>
<protein>
    <submittedName>
        <fullName evidence="2">Uncharacterized protein</fullName>
    </submittedName>
</protein>
<dbReference type="AlphaFoldDB" id="A0A0E9WCA3"/>
<keyword evidence="1" id="KW-0812">Transmembrane</keyword>
<dbReference type="EMBL" id="GBXM01020553">
    <property type="protein sequence ID" value="JAH88024.1"/>
    <property type="molecule type" value="Transcribed_RNA"/>
</dbReference>
<name>A0A0E9WCA3_ANGAN</name>
<keyword evidence="1" id="KW-0472">Membrane</keyword>
<organism evidence="2">
    <name type="scientific">Anguilla anguilla</name>
    <name type="common">European freshwater eel</name>
    <name type="synonym">Muraena anguilla</name>
    <dbReference type="NCBI Taxonomy" id="7936"/>
    <lineage>
        <taxon>Eukaryota</taxon>
        <taxon>Metazoa</taxon>
        <taxon>Chordata</taxon>
        <taxon>Craniata</taxon>
        <taxon>Vertebrata</taxon>
        <taxon>Euteleostomi</taxon>
        <taxon>Actinopterygii</taxon>
        <taxon>Neopterygii</taxon>
        <taxon>Teleostei</taxon>
        <taxon>Anguilliformes</taxon>
        <taxon>Anguillidae</taxon>
        <taxon>Anguilla</taxon>
    </lineage>
</organism>
<keyword evidence="1" id="KW-1133">Transmembrane helix</keyword>
<accession>A0A0E9WCA3</accession>
<evidence type="ECO:0000313" key="2">
    <source>
        <dbReference type="EMBL" id="JAH88024.1"/>
    </source>
</evidence>
<reference evidence="2" key="1">
    <citation type="submission" date="2014-11" db="EMBL/GenBank/DDBJ databases">
        <authorList>
            <person name="Amaro Gonzalez C."/>
        </authorList>
    </citation>
    <scope>NUCLEOTIDE SEQUENCE</scope>
</reference>
<evidence type="ECO:0000256" key="1">
    <source>
        <dbReference type="SAM" id="Phobius"/>
    </source>
</evidence>
<sequence>MNVNCVHFFLGPFFFALIFFWLEKDVLLCFILKNNQLNVCFTK</sequence>